<accession>A0A1H3ALW7</accession>
<dbReference type="AlphaFoldDB" id="A0A1H3ALW7"/>
<protein>
    <submittedName>
        <fullName evidence="5">Penicillin amidase</fullName>
    </submittedName>
</protein>
<dbReference type="Proteomes" id="UP000198816">
    <property type="component" value="Unassembled WGS sequence"/>
</dbReference>
<organism evidence="5 6">
    <name type="scientific">Thiocapsa roseopersicina</name>
    <dbReference type="NCBI Taxonomy" id="1058"/>
    <lineage>
        <taxon>Bacteria</taxon>
        <taxon>Pseudomonadati</taxon>
        <taxon>Pseudomonadota</taxon>
        <taxon>Gammaproteobacteria</taxon>
        <taxon>Chromatiales</taxon>
        <taxon>Chromatiaceae</taxon>
        <taxon>Thiocapsa</taxon>
    </lineage>
</organism>
<keyword evidence="6" id="KW-1185">Reference proteome</keyword>
<dbReference type="SUPFAM" id="SSF56235">
    <property type="entry name" value="N-terminal nucleophile aminohydrolases (Ntn hydrolases)"/>
    <property type="match status" value="2"/>
</dbReference>
<dbReference type="OrthoDB" id="9760084at2"/>
<reference evidence="6" key="1">
    <citation type="submission" date="2016-10" db="EMBL/GenBank/DDBJ databases">
        <authorList>
            <person name="Varghese N."/>
            <person name="Submissions S."/>
        </authorList>
    </citation>
    <scope>NUCLEOTIDE SEQUENCE [LARGE SCALE GENOMIC DNA]</scope>
    <source>
        <strain evidence="6">DSM 217</strain>
    </source>
</reference>
<dbReference type="InterPro" id="IPR029055">
    <property type="entry name" value="Ntn_hydrolases_N"/>
</dbReference>
<proteinExistence type="inferred from homology"/>
<keyword evidence="4" id="KW-1133">Transmembrane helix</keyword>
<dbReference type="InterPro" id="IPR002692">
    <property type="entry name" value="S45"/>
</dbReference>
<dbReference type="STRING" id="1058.SAMN05421783_12060"/>
<dbReference type="GO" id="GO:0017000">
    <property type="term" value="P:antibiotic biosynthetic process"/>
    <property type="evidence" value="ECO:0007669"/>
    <property type="project" value="InterPro"/>
</dbReference>
<evidence type="ECO:0000313" key="5">
    <source>
        <dbReference type="EMBL" id="SDX30676.1"/>
    </source>
</evidence>
<dbReference type="Pfam" id="PF01804">
    <property type="entry name" value="Penicil_amidase"/>
    <property type="match status" value="2"/>
</dbReference>
<dbReference type="Gene3D" id="1.10.1400.10">
    <property type="match status" value="1"/>
</dbReference>
<comment type="similarity">
    <text evidence="1">Belongs to the peptidase S45 family.</text>
</comment>
<feature type="region of interest" description="Disordered" evidence="3">
    <location>
        <begin position="411"/>
        <end position="479"/>
    </location>
</feature>
<dbReference type="InterPro" id="IPR043147">
    <property type="entry name" value="Penicillin_amidase_A-knob"/>
</dbReference>
<feature type="transmembrane region" description="Helical" evidence="4">
    <location>
        <begin position="7"/>
        <end position="29"/>
    </location>
</feature>
<name>A0A1H3ALW7_THIRO</name>
<dbReference type="Gene3D" id="3.60.20.10">
    <property type="entry name" value="Glutamine Phosphoribosylpyrophosphate, subunit 1, domain 1"/>
    <property type="match status" value="1"/>
</dbReference>
<evidence type="ECO:0000256" key="3">
    <source>
        <dbReference type="SAM" id="MobiDB-lite"/>
    </source>
</evidence>
<evidence type="ECO:0000313" key="6">
    <source>
        <dbReference type="Proteomes" id="UP000198816"/>
    </source>
</evidence>
<dbReference type="PANTHER" id="PTHR34218">
    <property type="entry name" value="PEPTIDASE S45 PENICILLIN AMIDASE"/>
    <property type="match status" value="1"/>
</dbReference>
<keyword evidence="4" id="KW-0472">Membrane</keyword>
<dbReference type="SMR" id="A0A1H3ALW7"/>
<dbReference type="EMBL" id="FNNZ01000020">
    <property type="protein sequence ID" value="SDX30676.1"/>
    <property type="molecule type" value="Genomic_DNA"/>
</dbReference>
<sequence length="479" mass="53200">MSMKIWILRILFGVGSVALVAAFAAWWMIRGSLPMLDGELVVAGLDHAARIERDEQGIPTIRGSTRRDLAFATGFAHGQDRFFQMDMIRRKAAGELSEIFGAAALPLDKHHRFHRFRARAQAVMQTLTATERAILDAYASGVNAGLGSLSVRPFEYLLLREQPKPWRTEDTMLVVYAMFMQLNDDRARGDVQRGLAKSVLPANVYAWLYPNGTSWDAPLVGGAIETVPMPDAGDYAIRHVELGRWRTLLLEVLASGGREMEEYRSLVENWIPAASADSVGYRLVRAFRMQVRQNVFAALTTPVRDVHGEDADLLISHQFEAPLWSVLTEKPRHLLPANFESWDALMLAAVRENIGSLETRFEGALSERTWGELNTAHIDHPISGAVPWLSGWLDMPREALPGDANLPLAQSPDFGASQRFSVSPGDEANGLMHMPTGQSGHPMSPFYRRGHEDWVSGAPSPFLPGPTRHRLTLKPAARL</sequence>
<keyword evidence="4" id="KW-0812">Transmembrane</keyword>
<dbReference type="PANTHER" id="PTHR34218:SF4">
    <property type="entry name" value="ACYL-HOMOSERINE LACTONE ACYLASE QUIP"/>
    <property type="match status" value="1"/>
</dbReference>
<dbReference type="Gene3D" id="1.10.439.10">
    <property type="entry name" value="Penicillin Amidohydrolase, domain 1"/>
    <property type="match status" value="1"/>
</dbReference>
<evidence type="ECO:0000256" key="2">
    <source>
        <dbReference type="ARBA" id="ARBA00038735"/>
    </source>
</evidence>
<evidence type="ECO:0000256" key="1">
    <source>
        <dbReference type="ARBA" id="ARBA00006586"/>
    </source>
</evidence>
<dbReference type="GO" id="GO:0016811">
    <property type="term" value="F:hydrolase activity, acting on carbon-nitrogen (but not peptide) bonds, in linear amides"/>
    <property type="evidence" value="ECO:0007669"/>
    <property type="project" value="InterPro"/>
</dbReference>
<evidence type="ECO:0000256" key="4">
    <source>
        <dbReference type="SAM" id="Phobius"/>
    </source>
</evidence>
<comment type="subunit">
    <text evidence="2">Heterodimer of an alpha subunit and a beta subunit processed from the same precursor.</text>
</comment>
<gene>
    <name evidence="5" type="ORF">SAMN05421783_12060</name>
</gene>
<dbReference type="InterPro" id="IPR023343">
    <property type="entry name" value="Penicillin_amidase_dom1"/>
</dbReference>